<dbReference type="InterPro" id="IPR000215">
    <property type="entry name" value="Serpin_fam"/>
</dbReference>
<sequence length="447" mass="48788">MKERSLVSKVGMALLVTLLGLIPMSCGAASDGSYGFGPSLGRPNQPAVAPATAAKSASESAAAVPSPKSVDAKLLAANHQFGFKLFQAIQNQATTSPPENIFVSPSSVAIALAMSYNGANGSTRTDMAQALQLNGMSLAALNQSNEALKAALEGADPDVQLSIANSLWARKGVAFKPDFIQRNRDFYQAEVSLLDFTRQDSVGTINNWVKAKTQGKIPKVVDRLNPDDVMYLINAVYFKGGWSVPFEPKLTTQQPFRQADGTQKQHPMMIRRDRFSYSENDQFQAVNLPYGSGRWSMYVFLPRKSSNLTEFSKTLTAANWQAWMQGFKKQTGFVQLPKFKSEFDTELKSSLTALGMGDAFNPQKADFSNLLKGDKSSINQVKHKTFVEVNEQGTEAAAVTSIGITTTSIQQPTKAFEMIVDRPFFCAIRDNETGTLLFMGTIQNPEV</sequence>
<dbReference type="Proteomes" id="UP000625316">
    <property type="component" value="Unassembled WGS sequence"/>
</dbReference>
<gene>
    <name evidence="4" type="ORF">IQ266_15855</name>
</gene>
<dbReference type="PROSITE" id="PS00284">
    <property type="entry name" value="SERPIN"/>
    <property type="match status" value="1"/>
</dbReference>
<evidence type="ECO:0000313" key="4">
    <source>
        <dbReference type="EMBL" id="MBE9031209.1"/>
    </source>
</evidence>
<comment type="similarity">
    <text evidence="1">Belongs to the serpin family.</text>
</comment>
<dbReference type="SMART" id="SM00093">
    <property type="entry name" value="SERPIN"/>
    <property type="match status" value="1"/>
</dbReference>
<accession>A0A928VSC6</accession>
<dbReference type="InterPro" id="IPR036186">
    <property type="entry name" value="Serpin_sf"/>
</dbReference>
<dbReference type="InterPro" id="IPR042185">
    <property type="entry name" value="Serpin_sf_2"/>
</dbReference>
<reference evidence="4" key="1">
    <citation type="submission" date="2020-10" db="EMBL/GenBank/DDBJ databases">
        <authorList>
            <person name="Castelo-Branco R."/>
            <person name="Eusebio N."/>
            <person name="Adriana R."/>
            <person name="Vieira A."/>
            <person name="Brugerolle De Fraissinette N."/>
            <person name="Rezende De Castro R."/>
            <person name="Schneider M.P."/>
            <person name="Vasconcelos V."/>
            <person name="Leao P.N."/>
        </authorList>
    </citation>
    <scope>NUCLEOTIDE SEQUENCE</scope>
    <source>
        <strain evidence="4">LEGE 11480</strain>
    </source>
</reference>
<keyword evidence="5" id="KW-1185">Reference proteome</keyword>
<dbReference type="Pfam" id="PF00079">
    <property type="entry name" value="Serpin"/>
    <property type="match status" value="1"/>
</dbReference>
<proteinExistence type="inferred from homology"/>
<dbReference type="GO" id="GO:0004867">
    <property type="term" value="F:serine-type endopeptidase inhibitor activity"/>
    <property type="evidence" value="ECO:0007669"/>
    <property type="project" value="InterPro"/>
</dbReference>
<evidence type="ECO:0000259" key="3">
    <source>
        <dbReference type="SMART" id="SM00093"/>
    </source>
</evidence>
<dbReference type="PANTHER" id="PTHR11461">
    <property type="entry name" value="SERINE PROTEASE INHIBITOR, SERPIN"/>
    <property type="match status" value="1"/>
</dbReference>
<evidence type="ECO:0000313" key="5">
    <source>
        <dbReference type="Proteomes" id="UP000625316"/>
    </source>
</evidence>
<evidence type="ECO:0000256" key="2">
    <source>
        <dbReference type="SAM" id="SignalP"/>
    </source>
</evidence>
<dbReference type="InterPro" id="IPR023796">
    <property type="entry name" value="Serpin_dom"/>
</dbReference>
<protein>
    <submittedName>
        <fullName evidence="4">Serpin family protein</fullName>
    </submittedName>
</protein>
<keyword evidence="2" id="KW-0732">Signal</keyword>
<evidence type="ECO:0000256" key="1">
    <source>
        <dbReference type="RuleBase" id="RU000411"/>
    </source>
</evidence>
<dbReference type="AlphaFoldDB" id="A0A928VSC6"/>
<dbReference type="EMBL" id="JADEXQ010000055">
    <property type="protein sequence ID" value="MBE9031209.1"/>
    <property type="molecule type" value="Genomic_DNA"/>
</dbReference>
<dbReference type="InterPro" id="IPR023795">
    <property type="entry name" value="Serpin_CS"/>
</dbReference>
<dbReference type="SUPFAM" id="SSF56574">
    <property type="entry name" value="Serpins"/>
    <property type="match status" value="1"/>
</dbReference>
<feature type="domain" description="Serpin" evidence="3">
    <location>
        <begin position="83"/>
        <end position="445"/>
    </location>
</feature>
<dbReference type="PANTHER" id="PTHR11461:SF211">
    <property type="entry name" value="GH10112P-RELATED"/>
    <property type="match status" value="1"/>
</dbReference>
<feature type="signal peptide" evidence="2">
    <location>
        <begin position="1"/>
        <end position="28"/>
    </location>
</feature>
<feature type="chain" id="PRO_5038101370" evidence="2">
    <location>
        <begin position="29"/>
        <end position="447"/>
    </location>
</feature>
<dbReference type="CDD" id="cd19588">
    <property type="entry name" value="serpin_miropin-like"/>
    <property type="match status" value="1"/>
</dbReference>
<dbReference type="Gene3D" id="3.30.497.10">
    <property type="entry name" value="Antithrombin, subunit I, domain 2"/>
    <property type="match status" value="1"/>
</dbReference>
<comment type="caution">
    <text evidence="4">The sequence shown here is derived from an EMBL/GenBank/DDBJ whole genome shotgun (WGS) entry which is preliminary data.</text>
</comment>
<name>A0A928VSC6_9CYAN</name>
<dbReference type="GO" id="GO:0005615">
    <property type="term" value="C:extracellular space"/>
    <property type="evidence" value="ECO:0007669"/>
    <property type="project" value="InterPro"/>
</dbReference>
<dbReference type="RefSeq" id="WP_264326039.1">
    <property type="nucleotide sequence ID" value="NZ_JADEXQ010000055.1"/>
</dbReference>
<dbReference type="Gene3D" id="2.30.39.10">
    <property type="entry name" value="Alpha-1-antitrypsin, domain 1"/>
    <property type="match status" value="1"/>
</dbReference>
<dbReference type="InterPro" id="IPR042178">
    <property type="entry name" value="Serpin_sf_1"/>
</dbReference>
<organism evidence="4 5">
    <name type="scientific">Romeriopsis navalis LEGE 11480</name>
    <dbReference type="NCBI Taxonomy" id="2777977"/>
    <lineage>
        <taxon>Bacteria</taxon>
        <taxon>Bacillati</taxon>
        <taxon>Cyanobacteriota</taxon>
        <taxon>Cyanophyceae</taxon>
        <taxon>Leptolyngbyales</taxon>
        <taxon>Leptolyngbyaceae</taxon>
        <taxon>Romeriopsis</taxon>
        <taxon>Romeriopsis navalis</taxon>
    </lineage>
</organism>